<dbReference type="InterPro" id="IPR041534">
    <property type="entry name" value="EF-hand_13"/>
</dbReference>
<dbReference type="SMART" id="SM00220">
    <property type="entry name" value="S_TKc"/>
    <property type="match status" value="1"/>
</dbReference>
<dbReference type="GO" id="GO:0019888">
    <property type="term" value="F:protein phosphatase regulator activity"/>
    <property type="evidence" value="ECO:0007669"/>
    <property type="project" value="TreeGrafter"/>
</dbReference>
<evidence type="ECO:0000256" key="9">
    <source>
        <dbReference type="ARBA" id="ARBA00022840"/>
    </source>
</evidence>
<keyword evidence="6" id="KW-0547">Nucleotide-binding</keyword>
<dbReference type="PANTHER" id="PTHR14095:SF0">
    <property type="entry name" value="MIP22305P"/>
    <property type="match status" value="1"/>
</dbReference>
<feature type="compositionally biased region" description="Low complexity" evidence="12">
    <location>
        <begin position="831"/>
        <end position="854"/>
    </location>
</feature>
<sequence length="1060" mass="117287">MFDARPKLDEYYQVWLTQTATTEFVRTVLLALQQGQAVPSAAVVPSSASAGAAASPGSLGGTTRSTPPLGPRSPGSAAALRPTVRTPSSASVDLSMRFADAEQQRRERAKELIPKFYFKGGRPLPDDLLEAESKAISAAFAKQSNGRLDLNALVELMPALSMSKYLAPLLFDQIDTAKAGSIKPATFRRYWRKHLQTADEHKRFFDVLAPEGAQVLRRADFQPWLNIVVSSHPGLEFLRGSEEFQARYIQMVVARIFFVVDRSWSSTITLNALRKSDLVANVRALDDEPDINKHLRFFSYEHFYITYIAYWELDTDHDLRISKSDLARHESHALTYRILDRVFALLEAGGAPPDTMDFDQFVVFFMAEQDKSSAPAIEYWFRCVDMDGDGFISIYEMEYLFQEQIYRMNCLNLDEVPFEDLLCQLLDLVKPADPSRITLSDLKRCGQAQIFFNALFNLNKFINHEQKDPATIRAEHGEPHLTPWDRFAREEYERLSIEDDDDEYAEDISLTGHRVAVKIMNRDKIKALDMNKKVKREIDVLKLLRHPHIIRLYEVIYTATDIFMIMEYVPGGELFEYIVKNGRLPEGEARRFFQQLIAGISYCHDHMVVHRDLKPENLLLDANNNVKIADFGLSNTLEDGSFLSTSCGSPNYAAPEVVGGKAYSGEEVDVWSAGVILYALLCGRLPFDDDYIPNLFKKIKGGIFTLPSFLSDGARSLILSMLVVDPLRRITVEQIKQHPWFLVDLPSYLAAPPTAVLNLQTIDEGVLAQVAARLDMPYDEAYAALLEAIPSAAASSESGAPGASASAAADAPGRLGSSPPILVGASRGSPSALTQSLAPTSASSPPRSPADARSGVYGARSAIVVAYRLMLDASTTYGASSQGSRQGGQASAPEGVALAASPPAWDFKEDLLDPSLRAGGVRPGAGARRQQLPSYSRYTLGIKSSCAPKHIMHEVYGALRSLNMEWRVLNPYSIIARMAEQADPRAGLRFGITLYEIGARVYVLDFMRRRGTSFAFFEISRRLLVALESIKSSSAAVSRRNSDAAASTPSPSPSPSSQHK</sequence>
<dbReference type="Proteomes" id="UP000054408">
    <property type="component" value="Unassembled WGS sequence"/>
</dbReference>
<dbReference type="Pfam" id="PF00069">
    <property type="entry name" value="Pkinase"/>
    <property type="match status" value="1"/>
</dbReference>
<evidence type="ECO:0000256" key="11">
    <source>
        <dbReference type="ARBA" id="ARBA00048679"/>
    </source>
</evidence>
<keyword evidence="8" id="KW-0106">Calcium</keyword>
<evidence type="ECO:0000256" key="4">
    <source>
        <dbReference type="ARBA" id="ARBA00022679"/>
    </source>
</evidence>
<evidence type="ECO:0000256" key="8">
    <source>
        <dbReference type="ARBA" id="ARBA00022837"/>
    </source>
</evidence>
<feature type="region of interest" description="Disordered" evidence="12">
    <location>
        <begin position="818"/>
        <end position="854"/>
    </location>
</feature>
<comment type="similarity">
    <text evidence="1">Belongs to the protein kinase superfamily. CAMK Ser/Thr protein kinase family. SNF1 subfamily.</text>
</comment>
<dbReference type="InterPro" id="IPR028375">
    <property type="entry name" value="KA1/Ssp2_C"/>
</dbReference>
<dbReference type="EC" id="2.7.11.1" evidence="2"/>
<feature type="region of interest" description="Disordered" evidence="12">
    <location>
        <begin position="1033"/>
        <end position="1060"/>
    </location>
</feature>
<evidence type="ECO:0000259" key="14">
    <source>
        <dbReference type="PROSITE" id="PS50222"/>
    </source>
</evidence>
<dbReference type="RefSeq" id="XP_013753824.1">
    <property type="nucleotide sequence ID" value="XM_013898370.1"/>
</dbReference>
<dbReference type="Gene3D" id="1.10.510.10">
    <property type="entry name" value="Transferase(Phosphotransferase) domain 1"/>
    <property type="match status" value="1"/>
</dbReference>
<dbReference type="SUPFAM" id="SSF47473">
    <property type="entry name" value="EF-hand"/>
    <property type="match status" value="2"/>
</dbReference>
<dbReference type="SUPFAM" id="SSF56112">
    <property type="entry name" value="Protein kinase-like (PK-like)"/>
    <property type="match status" value="1"/>
</dbReference>
<dbReference type="Gene3D" id="1.10.238.230">
    <property type="match status" value="1"/>
</dbReference>
<dbReference type="Pfam" id="PF17958">
    <property type="entry name" value="EF-hand_13"/>
    <property type="match status" value="1"/>
</dbReference>
<dbReference type="Gene3D" id="1.10.238.220">
    <property type="match status" value="1"/>
</dbReference>
<dbReference type="GO" id="GO:0005524">
    <property type="term" value="F:ATP binding"/>
    <property type="evidence" value="ECO:0007669"/>
    <property type="project" value="UniProtKB-KW"/>
</dbReference>
<evidence type="ECO:0000256" key="12">
    <source>
        <dbReference type="SAM" id="MobiDB-lite"/>
    </source>
</evidence>
<comment type="catalytic activity">
    <reaction evidence="10">
        <text>L-threonyl-[protein] + ATP = O-phospho-L-threonyl-[protein] + ADP + H(+)</text>
        <dbReference type="Rhea" id="RHEA:46608"/>
        <dbReference type="Rhea" id="RHEA-COMP:11060"/>
        <dbReference type="Rhea" id="RHEA-COMP:11605"/>
        <dbReference type="ChEBI" id="CHEBI:15378"/>
        <dbReference type="ChEBI" id="CHEBI:30013"/>
        <dbReference type="ChEBI" id="CHEBI:30616"/>
        <dbReference type="ChEBI" id="CHEBI:61977"/>
        <dbReference type="ChEBI" id="CHEBI:456216"/>
        <dbReference type="EC" id="2.7.11.1"/>
    </reaction>
</comment>
<gene>
    <name evidence="15" type="ORF">AMSG_12341</name>
</gene>
<evidence type="ECO:0000256" key="2">
    <source>
        <dbReference type="ARBA" id="ARBA00012513"/>
    </source>
</evidence>
<dbReference type="PROSITE" id="PS00018">
    <property type="entry name" value="EF_HAND_1"/>
    <property type="match status" value="1"/>
</dbReference>
<dbReference type="eggNOG" id="KOG2562">
    <property type="taxonomic scope" value="Eukaryota"/>
</dbReference>
<dbReference type="GO" id="GO:0005509">
    <property type="term" value="F:calcium ion binding"/>
    <property type="evidence" value="ECO:0007669"/>
    <property type="project" value="InterPro"/>
</dbReference>
<dbReference type="InterPro" id="IPR000719">
    <property type="entry name" value="Prot_kinase_dom"/>
</dbReference>
<dbReference type="SUPFAM" id="SSF103243">
    <property type="entry name" value="KA1-like"/>
    <property type="match status" value="1"/>
</dbReference>
<evidence type="ECO:0000256" key="10">
    <source>
        <dbReference type="ARBA" id="ARBA00047899"/>
    </source>
</evidence>
<evidence type="ECO:0000259" key="13">
    <source>
        <dbReference type="PROSITE" id="PS50011"/>
    </source>
</evidence>
<dbReference type="CDD" id="cd21504">
    <property type="entry name" value="PPP2R3A_B-like"/>
    <property type="match status" value="1"/>
</dbReference>
<dbReference type="PROSITE" id="PS50222">
    <property type="entry name" value="EF_HAND_2"/>
    <property type="match status" value="1"/>
</dbReference>
<dbReference type="OrthoDB" id="193931at2759"/>
<evidence type="ECO:0000256" key="6">
    <source>
        <dbReference type="ARBA" id="ARBA00022741"/>
    </source>
</evidence>
<dbReference type="GO" id="GO:0000159">
    <property type="term" value="C:protein phosphatase type 2A complex"/>
    <property type="evidence" value="ECO:0007669"/>
    <property type="project" value="TreeGrafter"/>
</dbReference>
<dbReference type="InterPro" id="IPR011009">
    <property type="entry name" value="Kinase-like_dom_sf"/>
</dbReference>
<dbReference type="PROSITE" id="PS00108">
    <property type="entry name" value="PROTEIN_KINASE_ST"/>
    <property type="match status" value="1"/>
</dbReference>
<dbReference type="EMBL" id="GL349488">
    <property type="protein sequence ID" value="KNC54315.1"/>
    <property type="molecule type" value="Genomic_DNA"/>
</dbReference>
<keyword evidence="4" id="KW-0808">Transferase</keyword>
<name>A0A0L0DPX1_THETB</name>
<dbReference type="InterPro" id="IPR008271">
    <property type="entry name" value="Ser/Thr_kinase_AS"/>
</dbReference>
<evidence type="ECO:0000256" key="7">
    <source>
        <dbReference type="ARBA" id="ARBA00022777"/>
    </source>
</evidence>
<keyword evidence="9" id="KW-0067">ATP-binding</keyword>
<dbReference type="GeneID" id="25570255"/>
<evidence type="ECO:0000313" key="16">
    <source>
        <dbReference type="Proteomes" id="UP000054408"/>
    </source>
</evidence>
<keyword evidence="7" id="KW-0418">Kinase</keyword>
<dbReference type="PROSITE" id="PS50011">
    <property type="entry name" value="PROTEIN_KINASE_DOM"/>
    <property type="match status" value="1"/>
</dbReference>
<accession>A0A0L0DPX1</accession>
<dbReference type="PANTHER" id="PTHR14095">
    <property type="entry name" value="PHOSPHATASE 2A REGULATORY SUBUNIT-RELATED"/>
    <property type="match status" value="1"/>
</dbReference>
<keyword evidence="5" id="KW-0479">Metal-binding</keyword>
<reference evidence="15 16" key="1">
    <citation type="submission" date="2010-05" db="EMBL/GenBank/DDBJ databases">
        <title>The Genome Sequence of Thecamonas trahens ATCC 50062.</title>
        <authorList>
            <consortium name="The Broad Institute Genome Sequencing Platform"/>
            <person name="Russ C."/>
            <person name="Cuomo C."/>
            <person name="Shea T."/>
            <person name="Young S.K."/>
            <person name="Zeng Q."/>
            <person name="Koehrsen M."/>
            <person name="Haas B."/>
            <person name="Borodovsky M."/>
            <person name="Guigo R."/>
            <person name="Alvarado L."/>
            <person name="Berlin A."/>
            <person name="Bochicchio J."/>
            <person name="Borenstein D."/>
            <person name="Chapman S."/>
            <person name="Chen Z."/>
            <person name="Freedman E."/>
            <person name="Gellesch M."/>
            <person name="Goldberg J."/>
            <person name="Griggs A."/>
            <person name="Gujja S."/>
            <person name="Heilman E."/>
            <person name="Heiman D."/>
            <person name="Hepburn T."/>
            <person name="Howarth C."/>
            <person name="Jen D."/>
            <person name="Larson L."/>
            <person name="Mehta T."/>
            <person name="Park D."/>
            <person name="Pearson M."/>
            <person name="Roberts A."/>
            <person name="Saif S."/>
            <person name="Shenoy N."/>
            <person name="Sisk P."/>
            <person name="Stolte C."/>
            <person name="Sykes S."/>
            <person name="Thomson T."/>
            <person name="Walk T."/>
            <person name="White J."/>
            <person name="Yandava C."/>
            <person name="Burger G."/>
            <person name="Gray M.W."/>
            <person name="Holland P.W.H."/>
            <person name="King N."/>
            <person name="Lang F.B.F."/>
            <person name="Roger A.J."/>
            <person name="Ruiz-Trillo I."/>
            <person name="Lander E."/>
            <person name="Nusbaum C."/>
        </authorList>
    </citation>
    <scope>NUCLEOTIDE SEQUENCE [LARGE SCALE GENOMIC DNA]</scope>
    <source>
        <strain evidence="15 16">ATCC 50062</strain>
    </source>
</reference>
<dbReference type="Gene3D" id="1.10.238.10">
    <property type="entry name" value="EF-hand"/>
    <property type="match status" value="1"/>
</dbReference>
<evidence type="ECO:0000313" key="15">
    <source>
        <dbReference type="EMBL" id="KNC54315.1"/>
    </source>
</evidence>
<dbReference type="GO" id="GO:0004674">
    <property type="term" value="F:protein serine/threonine kinase activity"/>
    <property type="evidence" value="ECO:0007669"/>
    <property type="project" value="UniProtKB-KW"/>
</dbReference>
<dbReference type="eggNOG" id="KOG0583">
    <property type="taxonomic scope" value="Eukaryota"/>
</dbReference>
<protein>
    <recommendedName>
        <fullName evidence="2">non-specific serine/threonine protein kinase</fullName>
        <ecNumber evidence="2">2.7.11.1</ecNumber>
    </recommendedName>
</protein>
<organism evidence="15 16">
    <name type="scientific">Thecamonas trahens ATCC 50062</name>
    <dbReference type="NCBI Taxonomy" id="461836"/>
    <lineage>
        <taxon>Eukaryota</taxon>
        <taxon>Apusozoa</taxon>
        <taxon>Apusomonadida</taxon>
        <taxon>Apusomonadidae</taxon>
        <taxon>Thecamonas</taxon>
    </lineage>
</organism>
<keyword evidence="16" id="KW-1185">Reference proteome</keyword>
<dbReference type="AlphaFoldDB" id="A0A0L0DPX1"/>
<feature type="compositionally biased region" description="Low complexity" evidence="12">
    <location>
        <begin position="1043"/>
        <end position="1060"/>
    </location>
</feature>
<evidence type="ECO:0000256" key="1">
    <source>
        <dbReference type="ARBA" id="ARBA00006234"/>
    </source>
</evidence>
<feature type="region of interest" description="Disordered" evidence="12">
    <location>
        <begin position="49"/>
        <end position="88"/>
    </location>
</feature>
<dbReference type="STRING" id="461836.A0A0L0DPX1"/>
<evidence type="ECO:0000256" key="5">
    <source>
        <dbReference type="ARBA" id="ARBA00022723"/>
    </source>
</evidence>
<feature type="domain" description="Protein kinase" evidence="13">
    <location>
        <begin position="481"/>
        <end position="741"/>
    </location>
</feature>
<dbReference type="InterPro" id="IPR011992">
    <property type="entry name" value="EF-hand-dom_pair"/>
</dbReference>
<dbReference type="InterPro" id="IPR002048">
    <property type="entry name" value="EF_hand_dom"/>
</dbReference>
<dbReference type="CDD" id="cd14079">
    <property type="entry name" value="STKc_AMPK_alpha"/>
    <property type="match status" value="1"/>
</dbReference>
<dbReference type="FunFam" id="1.10.238.10:FF:000025">
    <property type="entry name" value="serine/threonine-protein phosphatase 2A regulatory subunit B'' subunit alpha"/>
    <property type="match status" value="1"/>
</dbReference>
<comment type="catalytic activity">
    <reaction evidence="11">
        <text>L-seryl-[protein] + ATP = O-phospho-L-seryl-[protein] + ADP + H(+)</text>
        <dbReference type="Rhea" id="RHEA:17989"/>
        <dbReference type="Rhea" id="RHEA-COMP:9863"/>
        <dbReference type="Rhea" id="RHEA-COMP:11604"/>
        <dbReference type="ChEBI" id="CHEBI:15378"/>
        <dbReference type="ChEBI" id="CHEBI:29999"/>
        <dbReference type="ChEBI" id="CHEBI:30616"/>
        <dbReference type="ChEBI" id="CHEBI:83421"/>
        <dbReference type="ChEBI" id="CHEBI:456216"/>
        <dbReference type="EC" id="2.7.11.1"/>
    </reaction>
</comment>
<keyword evidence="3" id="KW-0723">Serine/threonine-protein kinase</keyword>
<dbReference type="InterPro" id="IPR018247">
    <property type="entry name" value="EF_Hand_1_Ca_BS"/>
</dbReference>
<dbReference type="GO" id="GO:0106310">
    <property type="term" value="F:protein serine kinase activity"/>
    <property type="evidence" value="ECO:0007669"/>
    <property type="project" value="RHEA"/>
</dbReference>
<feature type="domain" description="EF-hand" evidence="14">
    <location>
        <begin position="372"/>
        <end position="407"/>
    </location>
</feature>
<evidence type="ECO:0000256" key="3">
    <source>
        <dbReference type="ARBA" id="ARBA00022527"/>
    </source>
</evidence>
<dbReference type="Gene3D" id="3.30.310.80">
    <property type="entry name" value="Kinase associated domain 1, KA1"/>
    <property type="match status" value="1"/>
</dbReference>
<dbReference type="FunFam" id="1.10.510.10:FF:000407">
    <property type="entry name" value="Non-specific serine/threonine protein kinase"/>
    <property type="match status" value="1"/>
</dbReference>
<proteinExistence type="inferred from homology"/>